<feature type="domain" description="Ras-associating" evidence="6">
    <location>
        <begin position="104"/>
        <end position="194"/>
    </location>
</feature>
<dbReference type="PROSITE" id="PS50200">
    <property type="entry name" value="RA"/>
    <property type="match status" value="2"/>
</dbReference>
<dbReference type="GeneID" id="106169618"/>
<evidence type="ECO:0000259" key="6">
    <source>
        <dbReference type="PROSITE" id="PS50200"/>
    </source>
</evidence>
<sequence length="1729" mass="194258">MSQMSPSLLEELQKGNEAPGLFQSKRSNLNMLVNSQVLAHLQSLHEQAKEENEEVCEEGTTEEVLADREQLMERINNYNRRVALEAFKIRLVEETQDNKLDHIFEGVLRFYYARGQENLTKAVKLTNKTTVDSLLPELIEKFNINNHSDCSDSTHHLHVVLDGDEIRLEHEDTPLDLALNAKSTPRFVLRLASPEAMKEPQGEVTLADNEAIKVNENTDHEYGRRPSPDLTSGLANKSKSKYRDKTMITENGGKIEQIAEEKISGNKIGSRRHKRRSSKSSMEDENGHLDVESSPKSKSNGHPPQQGPAALLISMRRGRVKRDQSMERERTERGRSPSRERMRRSYRAAKDLLQRTFSLRKREDIKTQTELSVEECSPGVLKIFGDSICPGANYKSVLASTKSTAQELVKEALERYALPQSESSRYVLCDVVGKLSDVSIIDSENKVENVWTTECFRVIGDSERPLILQSLWKPTEGYSRRFEIRLREEVSLPGEVDNITSALNANARKMEIARTCPEAIPVEDIRKYSRSVSTSLLESQDLNCDANNEHNHTPTDDYNDSTKPLEFSWLDSHPPTAYPFLITLRGYNMLQDSLVYPLAEQVVMIGRGTDDARKTDISLHAPDVSLQHCWMIRNPTPSESDIVSVDPLADAFVAINNCPVSSLTNIKQGDLLSIGEHYVFLFKDPTTGEEIPRNVPWLTTKPDHAPAAGNAPHSAPADSESDTSSDVRTDMKSERKSRSKTRKRRDPRKDPKQTQRETEYKRDTTKLKLPFKQKKEDELLQRILHLCNTTDDIFPLCPAYLFVMAVDYYAMKFDKYIVRSLVQKIAGLVQQEAWNKTKLLADRHGELLSTQEGATDKDLFRDLRGIVYWMSNALEMLNFFKKNLPNMMMEPCDKLQARTRVAPEKVDEEMLAVLEEVVMYTFQQTVYYLTKALYVVLPAILDTNPFQDSKNENSSGQCPPTLQDILSIFQNTLDALKANLVHPHVVSQLFCYLFFFSNASLINWVMEKGKDGQYFQWIQGAQLRGNLDHIENWCNQSGFYEEGSSYLKKINMVSNLLAMPKVQLLQSDWYSLRKDFPNLNPGQLHHLLTNYQLCGKRRPDDWAPSEQESEQANELESIMESFNNHPPLVLPKGHCSIDLHKVPDPTFIDVWKNLQEEFKPSSEEYNEDDVEDGDDDELEEYEIPDHAAQGIARVIGLNHENIPENSASSHVDSELSDLSSSFGAADFPRHQLPMKYRDRVAICEVRSTSSSEVDAGDAPTLRSWRHPPNSRVTRSVTDTSLASLSSRPRRQSSLCDATRKRDSQSSETDASEKFGVERRMSVRQELYQRGVNGNLNAAIRKCHDVLPVAAAGGFRRRSIEKIQRRDVLSESWPLRPTHQNVKPVEDLSYGFTAKLPGQALAKHVARRTGTPAADEIPDSTQAPNLVTRRVKQKYSFRTMSNPLPTQIGSDTHSSDNSSDKARDKSKNKPLPPTPPSTPDALSQKTFADVDSTRTTREETTPPPRPPPPDNAVLRTVLGSSAPINKVHGGVDAAEGGAINPNPGRDDLENVMEVSVVDALTKTHNSGLRVLPLTTDDRTSPENTLSTNNYYVLEILEEEYDDTGVKESEMDLLLHRQTMTDNLLNVTPDDTVEVELKKGDKGLGLGLIDGLYTPLRSAGIYVRTLVAGGPAVEDGRLNVGDRILAVNGKGIVGADYQSAMSLIRGSGDNLKLLVAKGNAKNAMKVTSSLC</sequence>
<feature type="compositionally biased region" description="Basic and acidic residues" evidence="3">
    <location>
        <begin position="1457"/>
        <end position="1466"/>
    </location>
</feature>
<dbReference type="SUPFAM" id="SSF50156">
    <property type="entry name" value="PDZ domain-like"/>
    <property type="match status" value="1"/>
</dbReference>
<feature type="compositionally biased region" description="Basic and acidic residues" evidence="3">
    <location>
        <begin position="210"/>
        <end position="227"/>
    </location>
</feature>
<dbReference type="SUPFAM" id="SSF49879">
    <property type="entry name" value="SMAD/FHA domain"/>
    <property type="match status" value="1"/>
</dbReference>
<proteinExistence type="predicted"/>
<dbReference type="CDD" id="cd22712">
    <property type="entry name" value="FHA_RADIL-like"/>
    <property type="match status" value="1"/>
</dbReference>
<dbReference type="PROSITE" id="PS51126">
    <property type="entry name" value="DILUTE"/>
    <property type="match status" value="1"/>
</dbReference>
<evidence type="ECO:0000313" key="8">
    <source>
        <dbReference type="Proteomes" id="UP000085678"/>
    </source>
</evidence>
<dbReference type="InterPro" id="IPR029071">
    <property type="entry name" value="Ubiquitin-like_domsf"/>
</dbReference>
<feature type="compositionally biased region" description="Pro residues" evidence="3">
    <location>
        <begin position="1500"/>
        <end position="1509"/>
    </location>
</feature>
<dbReference type="GO" id="GO:0007165">
    <property type="term" value="P:signal transduction"/>
    <property type="evidence" value="ECO:0007669"/>
    <property type="project" value="InterPro"/>
</dbReference>
<protein>
    <submittedName>
        <fullName evidence="9">Ras-associating and dilute domain-containing protein isoform X1</fullName>
    </submittedName>
</protein>
<evidence type="ECO:0000259" key="4">
    <source>
        <dbReference type="PROSITE" id="PS50006"/>
    </source>
</evidence>
<feature type="region of interest" description="Disordered" evidence="3">
    <location>
        <begin position="1402"/>
        <end position="1514"/>
    </location>
</feature>
<feature type="compositionally biased region" description="Basic residues" evidence="3">
    <location>
        <begin position="269"/>
        <end position="278"/>
    </location>
</feature>
<feature type="region of interest" description="Disordered" evidence="3">
    <location>
        <begin position="208"/>
        <end position="347"/>
    </location>
</feature>
<feature type="region of interest" description="Disordered" evidence="3">
    <location>
        <begin position="1247"/>
        <end position="1316"/>
    </location>
</feature>
<dbReference type="Gene3D" id="2.60.200.20">
    <property type="match status" value="1"/>
</dbReference>
<feature type="region of interest" description="Disordered" evidence="3">
    <location>
        <begin position="692"/>
        <end position="766"/>
    </location>
</feature>
<keyword evidence="2" id="KW-0175">Coiled coil</keyword>
<dbReference type="Pfam" id="PF01843">
    <property type="entry name" value="DIL"/>
    <property type="match status" value="1"/>
</dbReference>
<dbReference type="OrthoDB" id="3908708at2759"/>
<name>A0A1S3J2F7_LINAN</name>
<evidence type="ECO:0000313" key="9">
    <source>
        <dbReference type="RefSeq" id="XP_013404585.1"/>
    </source>
</evidence>
<keyword evidence="1" id="KW-0130">Cell adhesion</keyword>
<feature type="compositionally biased region" description="Basic and acidic residues" evidence="3">
    <location>
        <begin position="1297"/>
        <end position="1316"/>
    </location>
</feature>
<dbReference type="Gene3D" id="2.30.42.10">
    <property type="match status" value="1"/>
</dbReference>
<feature type="compositionally biased region" description="Polar residues" evidence="3">
    <location>
        <begin position="1270"/>
        <end position="1279"/>
    </location>
</feature>
<evidence type="ECO:0000256" key="1">
    <source>
        <dbReference type="ARBA" id="ARBA00022889"/>
    </source>
</evidence>
<organism evidence="8 9">
    <name type="scientific">Lingula anatina</name>
    <name type="common">Brachiopod</name>
    <name type="synonym">Lingula unguis</name>
    <dbReference type="NCBI Taxonomy" id="7574"/>
    <lineage>
        <taxon>Eukaryota</taxon>
        <taxon>Metazoa</taxon>
        <taxon>Spiralia</taxon>
        <taxon>Lophotrochozoa</taxon>
        <taxon>Brachiopoda</taxon>
        <taxon>Linguliformea</taxon>
        <taxon>Lingulata</taxon>
        <taxon>Lingulida</taxon>
        <taxon>Linguloidea</taxon>
        <taxon>Lingulidae</taxon>
        <taxon>Lingula</taxon>
    </lineage>
</organism>
<dbReference type="Pfam" id="PF00788">
    <property type="entry name" value="RA"/>
    <property type="match status" value="2"/>
</dbReference>
<feature type="compositionally biased region" description="Polar residues" evidence="3">
    <location>
        <begin position="1435"/>
        <end position="1456"/>
    </location>
</feature>
<dbReference type="InterPro" id="IPR000159">
    <property type="entry name" value="RA_dom"/>
</dbReference>
<dbReference type="RefSeq" id="XP_013404585.1">
    <property type="nucleotide sequence ID" value="XM_013549131.1"/>
</dbReference>
<dbReference type="PROSITE" id="PS50006">
    <property type="entry name" value="FHA_DOMAIN"/>
    <property type="match status" value="1"/>
</dbReference>
<dbReference type="SUPFAM" id="SSF54236">
    <property type="entry name" value="Ubiquitin-like"/>
    <property type="match status" value="1"/>
</dbReference>
<accession>A0A1S3J2F7</accession>
<feature type="compositionally biased region" description="Basic and acidic residues" evidence="3">
    <location>
        <begin position="321"/>
        <end position="340"/>
    </location>
</feature>
<dbReference type="InterPro" id="IPR000253">
    <property type="entry name" value="FHA_dom"/>
</dbReference>
<dbReference type="InterPro" id="IPR002710">
    <property type="entry name" value="Dilute_dom"/>
</dbReference>
<dbReference type="Proteomes" id="UP000085678">
    <property type="component" value="Unplaced"/>
</dbReference>
<dbReference type="SMART" id="SM00228">
    <property type="entry name" value="PDZ"/>
    <property type="match status" value="1"/>
</dbReference>
<dbReference type="InterPro" id="IPR001478">
    <property type="entry name" value="PDZ"/>
</dbReference>
<keyword evidence="8" id="KW-1185">Reference proteome</keyword>
<dbReference type="PANTHER" id="PTHR16027:SF9">
    <property type="entry name" value="RAS-ASSOCIATING AND DILUTE DOMAIN-CONTAINING PROTEIN"/>
    <property type="match status" value="1"/>
</dbReference>
<feature type="compositionally biased region" description="Basic residues" evidence="3">
    <location>
        <begin position="737"/>
        <end position="746"/>
    </location>
</feature>
<dbReference type="PANTHER" id="PTHR16027">
    <property type="entry name" value="DILUTE DOMAIN-CONTAINING PROTEIN YPR089W"/>
    <property type="match status" value="1"/>
</dbReference>
<feature type="compositionally biased region" description="Basic and acidic residues" evidence="3">
    <location>
        <begin position="725"/>
        <end position="736"/>
    </location>
</feature>
<feature type="compositionally biased region" description="Low complexity" evidence="3">
    <location>
        <begin position="1280"/>
        <end position="1294"/>
    </location>
</feature>
<feature type="compositionally biased region" description="Basic and acidic residues" evidence="3">
    <location>
        <begin position="1490"/>
        <end position="1499"/>
    </location>
</feature>
<feature type="coiled-coil region" evidence="2">
    <location>
        <begin position="34"/>
        <end position="81"/>
    </location>
</feature>
<evidence type="ECO:0000259" key="5">
    <source>
        <dbReference type="PROSITE" id="PS50106"/>
    </source>
</evidence>
<evidence type="ECO:0000256" key="3">
    <source>
        <dbReference type="SAM" id="MobiDB-lite"/>
    </source>
</evidence>
<feature type="domain" description="Dilute" evidence="7">
    <location>
        <begin position="819"/>
        <end position="1125"/>
    </location>
</feature>
<dbReference type="Gene3D" id="3.10.20.90">
    <property type="entry name" value="Phosphatidylinositol 3-kinase Catalytic Subunit, Chain A, domain 1"/>
    <property type="match status" value="1"/>
</dbReference>
<dbReference type="CDD" id="cd06690">
    <property type="entry name" value="PDZ_Radil-like"/>
    <property type="match status" value="1"/>
</dbReference>
<dbReference type="PROSITE" id="PS50106">
    <property type="entry name" value="PDZ"/>
    <property type="match status" value="1"/>
</dbReference>
<feature type="compositionally biased region" description="Basic and acidic residues" evidence="3">
    <location>
        <begin position="281"/>
        <end position="295"/>
    </location>
</feature>
<dbReference type="InterPro" id="IPR052072">
    <property type="entry name" value="Vascular_dev_regulator"/>
</dbReference>
<reference evidence="9" key="1">
    <citation type="submission" date="2025-08" db="UniProtKB">
        <authorList>
            <consortium name="RefSeq"/>
        </authorList>
    </citation>
    <scope>IDENTIFICATION</scope>
    <source>
        <tissue evidence="9">Gonads</tissue>
    </source>
</reference>
<gene>
    <name evidence="9" type="primary">LOC106169618</name>
</gene>
<feature type="domain" description="PDZ" evidence="5">
    <location>
        <begin position="1632"/>
        <end position="1717"/>
    </location>
</feature>
<evidence type="ECO:0000259" key="7">
    <source>
        <dbReference type="PROSITE" id="PS51126"/>
    </source>
</evidence>
<dbReference type="InParanoid" id="A0A1S3J2F7"/>
<feature type="domain" description="Ras-associating" evidence="6">
    <location>
        <begin position="377"/>
        <end position="489"/>
    </location>
</feature>
<dbReference type="Pfam" id="PF00595">
    <property type="entry name" value="PDZ"/>
    <property type="match status" value="1"/>
</dbReference>
<dbReference type="InterPro" id="IPR036034">
    <property type="entry name" value="PDZ_sf"/>
</dbReference>
<evidence type="ECO:0000256" key="2">
    <source>
        <dbReference type="SAM" id="Coils"/>
    </source>
</evidence>
<dbReference type="SMART" id="SM00314">
    <property type="entry name" value="RA"/>
    <property type="match status" value="2"/>
</dbReference>
<feature type="compositionally biased region" description="Basic and acidic residues" evidence="3">
    <location>
        <begin position="747"/>
        <end position="766"/>
    </location>
</feature>
<dbReference type="InterPro" id="IPR008984">
    <property type="entry name" value="SMAD_FHA_dom_sf"/>
</dbReference>
<dbReference type="GO" id="GO:0051020">
    <property type="term" value="F:GTPase binding"/>
    <property type="evidence" value="ECO:0007669"/>
    <property type="project" value="TreeGrafter"/>
</dbReference>
<dbReference type="GO" id="GO:0007155">
    <property type="term" value="P:cell adhesion"/>
    <property type="evidence" value="ECO:0007669"/>
    <property type="project" value="UniProtKB-KW"/>
</dbReference>
<dbReference type="STRING" id="7574.A0A1S3J2F7"/>
<dbReference type="SMART" id="SM01132">
    <property type="entry name" value="DIL"/>
    <property type="match status" value="1"/>
</dbReference>
<dbReference type="CDD" id="cd17116">
    <property type="entry name" value="RA_Radil_like"/>
    <property type="match status" value="1"/>
</dbReference>
<feature type="domain" description="FHA" evidence="4">
    <location>
        <begin position="603"/>
        <end position="660"/>
    </location>
</feature>
<dbReference type="KEGG" id="lak:106169618"/>